<keyword evidence="1 2" id="KW-0238">DNA-binding</keyword>
<evidence type="ECO:0000256" key="3">
    <source>
        <dbReference type="RuleBase" id="RU000524"/>
    </source>
</evidence>
<proteinExistence type="predicted"/>
<dbReference type="InterPro" id="IPR012340">
    <property type="entry name" value="NA-bd_OB-fold"/>
</dbReference>
<evidence type="ECO:0000313" key="5">
    <source>
        <dbReference type="EMBL" id="PFG16031.1"/>
    </source>
</evidence>
<evidence type="ECO:0000256" key="4">
    <source>
        <dbReference type="SAM" id="MobiDB-lite"/>
    </source>
</evidence>
<reference evidence="5 6" key="1">
    <citation type="submission" date="2017-10" db="EMBL/GenBank/DDBJ databases">
        <title>Sequencing the genomes of 1000 actinobacteria strains.</title>
        <authorList>
            <person name="Klenk H.-P."/>
        </authorList>
    </citation>
    <scope>NUCLEOTIDE SEQUENCE [LARGE SCALE GENOMIC DNA]</scope>
    <source>
        <strain evidence="5 6">DSM 15597</strain>
    </source>
</reference>
<evidence type="ECO:0000256" key="1">
    <source>
        <dbReference type="ARBA" id="ARBA00023125"/>
    </source>
</evidence>
<dbReference type="AlphaFoldDB" id="A0A2A9CPA6"/>
<dbReference type="PANTHER" id="PTHR10302">
    <property type="entry name" value="SINGLE-STRANDED DNA-BINDING PROTEIN"/>
    <property type="match status" value="1"/>
</dbReference>
<dbReference type="InterPro" id="IPR000424">
    <property type="entry name" value="Primosome_PriB/ssb"/>
</dbReference>
<evidence type="ECO:0000256" key="2">
    <source>
        <dbReference type="PIRNR" id="PIRNR002070"/>
    </source>
</evidence>
<comment type="caution">
    <text evidence="5">The sequence shown here is derived from an EMBL/GenBank/DDBJ whole genome shotgun (WGS) entry which is preliminary data.</text>
</comment>
<dbReference type="EMBL" id="PDJC01000001">
    <property type="protein sequence ID" value="PFG16031.1"/>
    <property type="molecule type" value="Genomic_DNA"/>
</dbReference>
<dbReference type="Proteomes" id="UP000226079">
    <property type="component" value="Unassembled WGS sequence"/>
</dbReference>
<dbReference type="RefSeq" id="WP_098459607.1">
    <property type="nucleotide sequence ID" value="NZ_PDJC01000001.1"/>
</dbReference>
<protein>
    <recommendedName>
        <fullName evidence="2 3">Single-stranded DNA-binding protein</fullName>
    </recommendedName>
</protein>
<organism evidence="5 6">
    <name type="scientific">Propionicimonas paludicola</name>
    <dbReference type="NCBI Taxonomy" id="185243"/>
    <lineage>
        <taxon>Bacteria</taxon>
        <taxon>Bacillati</taxon>
        <taxon>Actinomycetota</taxon>
        <taxon>Actinomycetes</taxon>
        <taxon>Propionibacteriales</taxon>
        <taxon>Nocardioidaceae</taxon>
        <taxon>Propionicimonas</taxon>
    </lineage>
</organism>
<feature type="region of interest" description="Disordered" evidence="4">
    <location>
        <begin position="117"/>
        <end position="137"/>
    </location>
</feature>
<gene>
    <name evidence="5" type="ORF">ATK74_0556</name>
</gene>
<dbReference type="GO" id="GO:0009295">
    <property type="term" value="C:nucleoid"/>
    <property type="evidence" value="ECO:0007669"/>
    <property type="project" value="TreeGrafter"/>
</dbReference>
<accession>A0A2A9CPA6</accession>
<dbReference type="PROSITE" id="PS50935">
    <property type="entry name" value="SSB"/>
    <property type="match status" value="1"/>
</dbReference>
<keyword evidence="6" id="KW-1185">Reference proteome</keyword>
<sequence length="137" mass="14994">MDAMVWMTGYVGGDVEFRTVKEEYTFASFRLACTPRQWRGGEWVDAETTWIVVSCSRGLAENVRSSIGKGDPVVVAGKLRTDRWTDGQGGSHERLVIEALSVGHDLSRGTSVFRRASRATPEAEPVAEVTEVTESAA</sequence>
<dbReference type="CDD" id="cd04496">
    <property type="entry name" value="SSB_OBF"/>
    <property type="match status" value="1"/>
</dbReference>
<dbReference type="GO" id="GO:0003697">
    <property type="term" value="F:single-stranded DNA binding"/>
    <property type="evidence" value="ECO:0007669"/>
    <property type="project" value="InterPro"/>
</dbReference>
<dbReference type="Gene3D" id="2.40.50.140">
    <property type="entry name" value="Nucleic acid-binding proteins"/>
    <property type="match status" value="1"/>
</dbReference>
<dbReference type="SUPFAM" id="SSF50249">
    <property type="entry name" value="Nucleic acid-binding proteins"/>
    <property type="match status" value="1"/>
</dbReference>
<dbReference type="OrthoDB" id="4427276at2"/>
<evidence type="ECO:0000313" key="6">
    <source>
        <dbReference type="Proteomes" id="UP000226079"/>
    </source>
</evidence>
<dbReference type="PANTHER" id="PTHR10302:SF0">
    <property type="entry name" value="SINGLE-STRANDED DNA-BINDING PROTEIN, MITOCHONDRIAL"/>
    <property type="match status" value="1"/>
</dbReference>
<dbReference type="InterPro" id="IPR011344">
    <property type="entry name" value="ssDNA-bd"/>
</dbReference>
<dbReference type="PIRSF" id="PIRSF002070">
    <property type="entry name" value="SSB"/>
    <property type="match status" value="1"/>
</dbReference>
<feature type="compositionally biased region" description="Low complexity" evidence="4">
    <location>
        <begin position="119"/>
        <end position="137"/>
    </location>
</feature>
<dbReference type="NCBIfam" id="TIGR00621">
    <property type="entry name" value="ssb"/>
    <property type="match status" value="1"/>
</dbReference>
<dbReference type="GO" id="GO:0006260">
    <property type="term" value="P:DNA replication"/>
    <property type="evidence" value="ECO:0007669"/>
    <property type="project" value="InterPro"/>
</dbReference>
<dbReference type="Pfam" id="PF00436">
    <property type="entry name" value="SSB"/>
    <property type="match status" value="1"/>
</dbReference>
<name>A0A2A9CPA6_9ACTN</name>